<dbReference type="InterPro" id="IPR035901">
    <property type="entry name" value="GIY-YIG_endonuc_sf"/>
</dbReference>
<dbReference type="AlphaFoldDB" id="A0A5Q6PBW2"/>
<organism evidence="1 2">
    <name type="scientific">Vibrio cholerae</name>
    <dbReference type="NCBI Taxonomy" id="666"/>
    <lineage>
        <taxon>Bacteria</taxon>
        <taxon>Pseudomonadati</taxon>
        <taxon>Pseudomonadota</taxon>
        <taxon>Gammaproteobacteria</taxon>
        <taxon>Vibrionales</taxon>
        <taxon>Vibrionaceae</taxon>
        <taxon>Vibrio</taxon>
    </lineage>
</organism>
<evidence type="ECO:0000313" key="1">
    <source>
        <dbReference type="EMBL" id="KAA1252367.1"/>
    </source>
</evidence>
<name>A0A5Q6PBW2_VIBCL</name>
<sequence length="385" mass="44499">MLNEKFVDITKKAKKHHYKYINPDAVKNVVGKWTPISIWNFSFLLECFISAMSETGISIMNSKGSYKTDIEGVSEALVGIGDKLLKSNSNYKQGQWNLFNGLDFDIVHTCIKDKPVETMVKPYFSFDEFKRGEDESRVVVHCTVAEFDGTPWTISFPLQYIMKGFPKIKGQHFGYCHKIALFDDDGTFDKEYVYIGVTKRNWLKRMSEHFNEIKSGSNKLFHKTWREFTGNKKVMLSSELIVGDHTFDQIMAWEETMVDRCMDDNISLNMIPGGFKGMKFLHKHRLLKSERSTIDERDDAVLEFQKLHPRAGIANLLISELWKNDDYAKKIICGADDRLSVEQVLKIRELNEIGVPVEKITQTVNARNLQQVQRVIKGKTYSRIH</sequence>
<protein>
    <recommendedName>
        <fullName evidence="3">GIY-YIG domain-containing protein</fullName>
    </recommendedName>
</protein>
<comment type="caution">
    <text evidence="1">The sequence shown here is derived from an EMBL/GenBank/DDBJ whole genome shotgun (WGS) entry which is preliminary data.</text>
</comment>
<dbReference type="EMBL" id="VUAA01000100">
    <property type="protein sequence ID" value="KAA1252367.1"/>
    <property type="molecule type" value="Genomic_DNA"/>
</dbReference>
<proteinExistence type="predicted"/>
<dbReference type="Proteomes" id="UP000323225">
    <property type="component" value="Unassembled WGS sequence"/>
</dbReference>
<evidence type="ECO:0000313" key="2">
    <source>
        <dbReference type="Proteomes" id="UP000323225"/>
    </source>
</evidence>
<dbReference type="SUPFAM" id="SSF82771">
    <property type="entry name" value="GIY-YIG endonuclease"/>
    <property type="match status" value="1"/>
</dbReference>
<accession>A0A5Q6PBW2</accession>
<evidence type="ECO:0008006" key="3">
    <source>
        <dbReference type="Google" id="ProtNLM"/>
    </source>
</evidence>
<reference evidence="1 2" key="1">
    <citation type="submission" date="2019-09" db="EMBL/GenBank/DDBJ databases">
        <authorList>
            <person name="Kritzky A."/>
            <person name="Schelkanova E.Y."/>
            <person name="Alkhova Z.V."/>
            <person name="Smirnova N.I."/>
        </authorList>
    </citation>
    <scope>NUCLEOTIDE SEQUENCE [LARGE SCALE GENOMIC DNA]</scope>
    <source>
        <strain evidence="1 2">M1526</strain>
    </source>
</reference>
<gene>
    <name evidence="1" type="ORF">F0M16_23420</name>
</gene>